<evidence type="ECO:0000313" key="4">
    <source>
        <dbReference type="Proteomes" id="UP000587527"/>
    </source>
</evidence>
<protein>
    <submittedName>
        <fullName evidence="3">8-oxo-dGTP pyrophosphatase MutT (NUDIX family)</fullName>
    </submittedName>
</protein>
<reference evidence="3 4" key="1">
    <citation type="submission" date="2020-08" db="EMBL/GenBank/DDBJ databases">
        <title>Sequencing the genomes of 1000 actinobacteria strains.</title>
        <authorList>
            <person name="Klenk H.-P."/>
        </authorList>
    </citation>
    <scope>NUCLEOTIDE SEQUENCE [LARGE SCALE GENOMIC DNA]</scope>
    <source>
        <strain evidence="3 4">DSM 45362</strain>
    </source>
</reference>
<dbReference type="SUPFAM" id="SSF55811">
    <property type="entry name" value="Nudix"/>
    <property type="match status" value="1"/>
</dbReference>
<dbReference type="Proteomes" id="UP000587527">
    <property type="component" value="Unassembled WGS sequence"/>
</dbReference>
<comment type="similarity">
    <text evidence="1">Belongs to the Nudix hydrolase family.</text>
</comment>
<dbReference type="PANTHER" id="PTHR43736">
    <property type="entry name" value="ADP-RIBOSE PYROPHOSPHATASE"/>
    <property type="match status" value="1"/>
</dbReference>
<name>A0A841C052_9ACTN</name>
<proteinExistence type="inferred from homology"/>
<dbReference type="RefSeq" id="WP_184844077.1">
    <property type="nucleotide sequence ID" value="NZ_JACHMN010000003.1"/>
</dbReference>
<organism evidence="3 4">
    <name type="scientific">Allocatelliglobosispora scoriae</name>
    <dbReference type="NCBI Taxonomy" id="643052"/>
    <lineage>
        <taxon>Bacteria</taxon>
        <taxon>Bacillati</taxon>
        <taxon>Actinomycetota</taxon>
        <taxon>Actinomycetes</taxon>
        <taxon>Micromonosporales</taxon>
        <taxon>Micromonosporaceae</taxon>
        <taxon>Allocatelliglobosispora</taxon>
    </lineage>
</organism>
<dbReference type="CDD" id="cd03674">
    <property type="entry name" value="NUDIX_Hydrolase"/>
    <property type="match status" value="1"/>
</dbReference>
<evidence type="ECO:0000256" key="1">
    <source>
        <dbReference type="ARBA" id="ARBA00005582"/>
    </source>
</evidence>
<dbReference type="EMBL" id="JACHMN010000003">
    <property type="protein sequence ID" value="MBB5873226.1"/>
    <property type="molecule type" value="Genomic_DNA"/>
</dbReference>
<dbReference type="PROSITE" id="PS51462">
    <property type="entry name" value="NUDIX"/>
    <property type="match status" value="1"/>
</dbReference>
<dbReference type="AlphaFoldDB" id="A0A841C052"/>
<comment type="caution">
    <text evidence="3">The sequence shown here is derived from an EMBL/GenBank/DDBJ whole genome shotgun (WGS) entry which is preliminary data.</text>
</comment>
<evidence type="ECO:0000259" key="2">
    <source>
        <dbReference type="PROSITE" id="PS51462"/>
    </source>
</evidence>
<sequence>MIHTDQVARVVAAYLDRHPGDAARLEPLCTALAEGTDIASRKTFTGHVTCSAVVVNAAQQVVHIRHNVLQAWLRPGGHLEDEDTSLVGAAAREVEEEIGIPADRLTLVDETPVDIDVHPIPANDAKGEPGHRHFDVRYVFTVIGKAEVRLQAEEVHDVVWLPLAEIQPEHVRDRVSRLLR</sequence>
<keyword evidence="4" id="KW-1185">Reference proteome</keyword>
<gene>
    <name evidence="3" type="ORF">F4553_006660</name>
</gene>
<dbReference type="Gene3D" id="3.90.79.10">
    <property type="entry name" value="Nucleoside Triphosphate Pyrophosphohydrolase"/>
    <property type="match status" value="1"/>
</dbReference>
<dbReference type="Pfam" id="PF00293">
    <property type="entry name" value="NUDIX"/>
    <property type="match status" value="1"/>
</dbReference>
<dbReference type="PANTHER" id="PTHR43736:SF1">
    <property type="entry name" value="DIHYDRONEOPTERIN TRIPHOSPHATE DIPHOSPHATASE"/>
    <property type="match status" value="1"/>
</dbReference>
<dbReference type="InterPro" id="IPR000086">
    <property type="entry name" value="NUDIX_hydrolase_dom"/>
</dbReference>
<dbReference type="InterPro" id="IPR015797">
    <property type="entry name" value="NUDIX_hydrolase-like_dom_sf"/>
</dbReference>
<accession>A0A841C052</accession>
<evidence type="ECO:0000313" key="3">
    <source>
        <dbReference type="EMBL" id="MBB5873226.1"/>
    </source>
</evidence>
<feature type="domain" description="Nudix hydrolase" evidence="2">
    <location>
        <begin position="45"/>
        <end position="180"/>
    </location>
</feature>